<organism evidence="7 8">
    <name type="scientific">Mucilaginibacter gilvus</name>
    <dbReference type="NCBI Taxonomy" id="2305909"/>
    <lineage>
        <taxon>Bacteria</taxon>
        <taxon>Pseudomonadati</taxon>
        <taxon>Bacteroidota</taxon>
        <taxon>Sphingobacteriia</taxon>
        <taxon>Sphingobacteriales</taxon>
        <taxon>Sphingobacteriaceae</taxon>
        <taxon>Mucilaginibacter</taxon>
    </lineage>
</organism>
<comment type="caution">
    <text evidence="7">The sequence shown here is derived from an EMBL/GenBank/DDBJ whole genome shotgun (WGS) entry which is preliminary data.</text>
</comment>
<gene>
    <name evidence="7" type="ORF">EPL05_19510</name>
</gene>
<dbReference type="InterPro" id="IPR058982">
    <property type="entry name" value="Beta-barrel_AprE"/>
</dbReference>
<comment type="subcellular location">
    <subcellularLocation>
        <location evidence="1">Membrane</location>
        <topology evidence="1">Single-pass membrane protein</topology>
    </subcellularLocation>
</comment>
<sequence>MPLKSNTNNTTSHQRHTDELQDIITSVPSWILRWGITLFLYIFILLFGLSALIKYPDIVETQLKIASSDMPKQVVSKVSGKLVKLLVINNEEIKANQPLAYLESTASHDKVLQLLIQLEKVQARLNNGQAIDRIFFDNSSNCELGELQGAYLSFAKAYLTYRSFIENGLLIRKRAFLQKDILLLNKQEQQKVKMSAKLRTQERKYLCRKASLLHSDAEMITSSSNLLAKRMRILELDDQANKECSKLLQALNSLIDQVKNWKSNYVLSASQAGKVSFAGIIQRNQIVTAGQVVFYINAGPGQFFGEMIVPQNNLGKVKKGQEVLVKLKSYPFEEYGMLQGKISYISDVPYRDSIFISKVEFKSNIASDLKKTVTLKQGMIADAEIITQDATLFQRLTRNIIKVIDNK</sequence>
<evidence type="ECO:0000256" key="5">
    <source>
        <dbReference type="SAM" id="Phobius"/>
    </source>
</evidence>
<accession>A0A444MJF9</accession>
<feature type="domain" description="AprE-like beta-barrel" evidence="6">
    <location>
        <begin position="306"/>
        <end position="388"/>
    </location>
</feature>
<feature type="transmembrane region" description="Helical" evidence="5">
    <location>
        <begin position="31"/>
        <end position="53"/>
    </location>
</feature>
<reference evidence="7 8" key="1">
    <citation type="submission" date="2019-01" db="EMBL/GenBank/DDBJ databases">
        <title>Mucilaginibacter antarcticum sp. nov., isolated from antarctic soil.</title>
        <authorList>
            <person name="Yan Y.-Q."/>
            <person name="Du Z.-J."/>
        </authorList>
    </citation>
    <scope>NUCLEOTIDE SEQUENCE [LARGE SCALE GENOMIC DNA]</scope>
    <source>
        <strain evidence="7 8">F01003</strain>
    </source>
</reference>
<dbReference type="GO" id="GO:0016020">
    <property type="term" value="C:membrane"/>
    <property type="evidence" value="ECO:0007669"/>
    <property type="project" value="UniProtKB-SubCell"/>
</dbReference>
<keyword evidence="8" id="KW-1185">Reference proteome</keyword>
<name>A0A444MJF9_9SPHI</name>
<evidence type="ECO:0000256" key="1">
    <source>
        <dbReference type="ARBA" id="ARBA00004167"/>
    </source>
</evidence>
<evidence type="ECO:0000259" key="6">
    <source>
        <dbReference type="Pfam" id="PF26002"/>
    </source>
</evidence>
<dbReference type="OrthoDB" id="7057889at2"/>
<dbReference type="Gene3D" id="2.40.30.170">
    <property type="match status" value="1"/>
</dbReference>
<keyword evidence="3 5" id="KW-1133">Transmembrane helix</keyword>
<evidence type="ECO:0000256" key="4">
    <source>
        <dbReference type="ARBA" id="ARBA00023136"/>
    </source>
</evidence>
<evidence type="ECO:0000313" key="7">
    <source>
        <dbReference type="EMBL" id="RWY48332.1"/>
    </source>
</evidence>
<keyword evidence="2 5" id="KW-0812">Transmembrane</keyword>
<dbReference type="EMBL" id="SBIW01000011">
    <property type="protein sequence ID" value="RWY48332.1"/>
    <property type="molecule type" value="Genomic_DNA"/>
</dbReference>
<evidence type="ECO:0000256" key="3">
    <source>
        <dbReference type="ARBA" id="ARBA00022989"/>
    </source>
</evidence>
<dbReference type="AlphaFoldDB" id="A0A444MJF9"/>
<dbReference type="Proteomes" id="UP000286701">
    <property type="component" value="Unassembled WGS sequence"/>
</dbReference>
<dbReference type="PANTHER" id="PTHR30386">
    <property type="entry name" value="MEMBRANE FUSION SUBUNIT OF EMRAB-TOLC MULTIDRUG EFFLUX PUMP"/>
    <property type="match status" value="1"/>
</dbReference>
<dbReference type="PRINTS" id="PR01490">
    <property type="entry name" value="RTXTOXIND"/>
</dbReference>
<dbReference type="Pfam" id="PF26002">
    <property type="entry name" value="Beta-barrel_AprE"/>
    <property type="match status" value="1"/>
</dbReference>
<keyword evidence="4 5" id="KW-0472">Membrane</keyword>
<dbReference type="InterPro" id="IPR050739">
    <property type="entry name" value="MFP"/>
</dbReference>
<protein>
    <submittedName>
        <fullName evidence="7">HlyD family efflux transporter periplasmic adaptor subunit</fullName>
    </submittedName>
</protein>
<evidence type="ECO:0000313" key="8">
    <source>
        <dbReference type="Proteomes" id="UP000286701"/>
    </source>
</evidence>
<dbReference type="PANTHER" id="PTHR30386:SF26">
    <property type="entry name" value="TRANSPORT PROTEIN COMB"/>
    <property type="match status" value="1"/>
</dbReference>
<evidence type="ECO:0000256" key="2">
    <source>
        <dbReference type="ARBA" id="ARBA00022692"/>
    </source>
</evidence>
<proteinExistence type="predicted"/>